<keyword evidence="1" id="KW-0802">TPR repeat</keyword>
<evidence type="ECO:0000313" key="3">
    <source>
        <dbReference type="Proteomes" id="UP000214646"/>
    </source>
</evidence>
<dbReference type="Proteomes" id="UP000214646">
    <property type="component" value="Unassembled WGS sequence"/>
</dbReference>
<organism evidence="2 3">
    <name type="scientific">Fimbriiglobus ruber</name>
    <dbReference type="NCBI Taxonomy" id="1908690"/>
    <lineage>
        <taxon>Bacteria</taxon>
        <taxon>Pseudomonadati</taxon>
        <taxon>Planctomycetota</taxon>
        <taxon>Planctomycetia</taxon>
        <taxon>Gemmatales</taxon>
        <taxon>Gemmataceae</taxon>
        <taxon>Fimbriiglobus</taxon>
    </lineage>
</organism>
<protein>
    <submittedName>
        <fullName evidence="2">TPR repeat protein</fullName>
    </submittedName>
</protein>
<evidence type="ECO:0000256" key="1">
    <source>
        <dbReference type="PROSITE-ProRule" id="PRU00339"/>
    </source>
</evidence>
<gene>
    <name evidence="2" type="ORF">FRUB_04412</name>
</gene>
<dbReference type="OrthoDB" id="2493140at2"/>
<dbReference type="EMBL" id="NIDE01000005">
    <property type="protein sequence ID" value="OWK42334.1"/>
    <property type="molecule type" value="Genomic_DNA"/>
</dbReference>
<name>A0A225DRW1_9BACT</name>
<accession>A0A225DRW1</accession>
<evidence type="ECO:0000313" key="2">
    <source>
        <dbReference type="EMBL" id="OWK42334.1"/>
    </source>
</evidence>
<dbReference type="SUPFAM" id="SSF48452">
    <property type="entry name" value="TPR-like"/>
    <property type="match status" value="1"/>
</dbReference>
<dbReference type="RefSeq" id="WP_088255508.1">
    <property type="nucleotide sequence ID" value="NZ_NIDE01000005.1"/>
</dbReference>
<proteinExistence type="predicted"/>
<dbReference type="InterPro" id="IPR019734">
    <property type="entry name" value="TPR_rpt"/>
</dbReference>
<dbReference type="Gene3D" id="1.25.40.10">
    <property type="entry name" value="Tetratricopeptide repeat domain"/>
    <property type="match status" value="1"/>
</dbReference>
<keyword evidence="3" id="KW-1185">Reference proteome</keyword>
<comment type="caution">
    <text evidence="2">The sequence shown here is derived from an EMBL/GenBank/DDBJ whole genome shotgun (WGS) entry which is preliminary data.</text>
</comment>
<dbReference type="InterPro" id="IPR011990">
    <property type="entry name" value="TPR-like_helical_dom_sf"/>
</dbReference>
<sequence length="611" mass="68155">MNHSHDKYYTPDEEYQIARAVWANDGDAKHAAHHLAAALVSDPHHPDRLRLLDDIIAGTRDPLAMAPLSEEGNYLGTVAVRAYVLAKTGRVPEAVALIGQVHHARPDVPFLDWAVDWLTREPAAAALIQPSALFGFFGPLISKYPGNVIEVPAARAELEAALRFHEAAVRDPHPDPMLSYLKIALLRKLGRLDDAERLARACYDREPNYFFSTALAMICQSRENYAEWLHWQNKALEHDPADTAVRRDLGDWHLERGQVTEAARYYQDAFNLESTDEWSEASLLFAKHRLEPDGPWLARLQAFAVAHPESDRARSLLGVNQPYVTSLPTPVEAMVNVLPKLLADIRKDPSKLPDGELRFTVSSMEAPSARMSVQLQLQALGSDATISVEYETVQKPDPRVPRVEVTHQVWRYLEKAPDNTKRSAKRLTTDPLPAVPEPPPGIAAAVARLAGLVYERPSWYTSTGTAVAKFHAPTPEQFLGVMAHPPEMPTDWYAPDWVLRCQVAAAMMIAHLPDGRAVLLDLLQGPYDWTITAAAIALTAAAERDPTVTDDALPLFLELLQNQPQPGFVCYQHPLACLIQQLPGVSEDVRKYFAEFQAKLERDDREEEQSE</sequence>
<dbReference type="PROSITE" id="PS50005">
    <property type="entry name" value="TPR"/>
    <property type="match status" value="1"/>
</dbReference>
<reference evidence="3" key="1">
    <citation type="submission" date="2017-06" db="EMBL/GenBank/DDBJ databases">
        <title>Genome analysis of Fimbriiglobus ruber SP5, the first member of the order Planctomycetales with confirmed chitinolytic capability.</title>
        <authorList>
            <person name="Ravin N.V."/>
            <person name="Rakitin A.L."/>
            <person name="Ivanova A.A."/>
            <person name="Beletsky A.V."/>
            <person name="Kulichevskaya I.S."/>
            <person name="Mardanov A.V."/>
            <person name="Dedysh S.N."/>
        </authorList>
    </citation>
    <scope>NUCLEOTIDE SEQUENCE [LARGE SCALE GENOMIC DNA]</scope>
    <source>
        <strain evidence="3">SP5</strain>
    </source>
</reference>
<dbReference type="AlphaFoldDB" id="A0A225DRW1"/>
<feature type="repeat" description="TPR" evidence="1">
    <location>
        <begin position="243"/>
        <end position="276"/>
    </location>
</feature>